<name>A0A0A8ZT86_ARUDO</name>
<sequence>MAEEVVPVLRSLSSTVAVARRFLFFFGFGADHRCLKDESLT</sequence>
<dbReference type="AlphaFoldDB" id="A0A0A8ZT86"/>
<organism evidence="1">
    <name type="scientific">Arundo donax</name>
    <name type="common">Giant reed</name>
    <name type="synonym">Donax arundinaceus</name>
    <dbReference type="NCBI Taxonomy" id="35708"/>
    <lineage>
        <taxon>Eukaryota</taxon>
        <taxon>Viridiplantae</taxon>
        <taxon>Streptophyta</taxon>
        <taxon>Embryophyta</taxon>
        <taxon>Tracheophyta</taxon>
        <taxon>Spermatophyta</taxon>
        <taxon>Magnoliopsida</taxon>
        <taxon>Liliopsida</taxon>
        <taxon>Poales</taxon>
        <taxon>Poaceae</taxon>
        <taxon>PACMAD clade</taxon>
        <taxon>Arundinoideae</taxon>
        <taxon>Arundineae</taxon>
        <taxon>Arundo</taxon>
    </lineage>
</organism>
<proteinExistence type="predicted"/>
<dbReference type="EMBL" id="GBRH01257905">
    <property type="protein sequence ID" value="JAD39990.1"/>
    <property type="molecule type" value="Transcribed_RNA"/>
</dbReference>
<reference evidence="1" key="1">
    <citation type="submission" date="2014-09" db="EMBL/GenBank/DDBJ databases">
        <authorList>
            <person name="Magalhaes I.L.F."/>
            <person name="Oliveira U."/>
            <person name="Santos F.R."/>
            <person name="Vidigal T.H.D.A."/>
            <person name="Brescovit A.D."/>
            <person name="Santos A.J."/>
        </authorList>
    </citation>
    <scope>NUCLEOTIDE SEQUENCE</scope>
    <source>
        <tissue evidence="1">Shoot tissue taken approximately 20 cm above the soil surface</tissue>
    </source>
</reference>
<evidence type="ECO:0000313" key="1">
    <source>
        <dbReference type="EMBL" id="JAD39990.1"/>
    </source>
</evidence>
<reference evidence="1" key="2">
    <citation type="journal article" date="2015" name="Data Brief">
        <title>Shoot transcriptome of the giant reed, Arundo donax.</title>
        <authorList>
            <person name="Barrero R.A."/>
            <person name="Guerrero F.D."/>
            <person name="Moolhuijzen P."/>
            <person name="Goolsby J.A."/>
            <person name="Tidwell J."/>
            <person name="Bellgard S.E."/>
            <person name="Bellgard M.I."/>
        </authorList>
    </citation>
    <scope>NUCLEOTIDE SEQUENCE</scope>
    <source>
        <tissue evidence="1">Shoot tissue taken approximately 20 cm above the soil surface</tissue>
    </source>
</reference>
<accession>A0A0A8ZT86</accession>
<protein>
    <submittedName>
        <fullName evidence="1">Uncharacterized protein</fullName>
    </submittedName>
</protein>